<keyword evidence="5" id="KW-0479">Metal-binding</keyword>
<dbReference type="RefSeq" id="WP_168606693.1">
    <property type="nucleotide sequence ID" value="NZ_CP038852.1"/>
</dbReference>
<reference evidence="8 9" key="1">
    <citation type="journal article" date="2020" name="Nat. Microbiol.">
        <title>Lysogenic host-virus interactions in SAR11 marine bacteria.</title>
        <authorList>
            <person name="Morris R.M."/>
            <person name="Cain K.R."/>
            <person name="Hvorecny K.L."/>
            <person name="Kollman J.M."/>
        </authorList>
    </citation>
    <scope>NUCLEOTIDE SEQUENCE [LARGE SCALE GENOMIC DNA]</scope>
    <source>
        <strain evidence="8 9">NP1</strain>
    </source>
</reference>
<dbReference type="GO" id="GO:0008742">
    <property type="term" value="F:L-ribulose-phosphate 4-epimerase activity"/>
    <property type="evidence" value="ECO:0007669"/>
    <property type="project" value="UniProtKB-EC"/>
</dbReference>
<dbReference type="GO" id="GO:0016832">
    <property type="term" value="F:aldehyde-lyase activity"/>
    <property type="evidence" value="ECO:0007669"/>
    <property type="project" value="TreeGrafter"/>
</dbReference>
<comment type="catalytic activity">
    <reaction evidence="1">
        <text>L-ribulose 5-phosphate = D-xylulose 5-phosphate</text>
        <dbReference type="Rhea" id="RHEA:22368"/>
        <dbReference type="ChEBI" id="CHEBI:57737"/>
        <dbReference type="ChEBI" id="CHEBI:58226"/>
        <dbReference type="EC" id="5.1.3.4"/>
    </reaction>
</comment>
<dbReference type="AlphaFoldDB" id="A0A6H1Q363"/>
<evidence type="ECO:0000256" key="3">
    <source>
        <dbReference type="ARBA" id="ARBA00010037"/>
    </source>
</evidence>
<organism evidence="8 9">
    <name type="scientific">Candidatus Pelagibacter giovannonii</name>
    <dbReference type="NCBI Taxonomy" id="2563896"/>
    <lineage>
        <taxon>Bacteria</taxon>
        <taxon>Pseudomonadati</taxon>
        <taxon>Pseudomonadota</taxon>
        <taxon>Alphaproteobacteria</taxon>
        <taxon>Candidatus Pelagibacterales</taxon>
        <taxon>Candidatus Pelagibacteraceae</taxon>
        <taxon>Candidatus Pelagibacter</taxon>
    </lineage>
</organism>
<dbReference type="KEGG" id="peg:E5R92_03315"/>
<keyword evidence="6" id="KW-0862">Zinc</keyword>
<dbReference type="PANTHER" id="PTHR22789">
    <property type="entry name" value="FUCULOSE PHOSPHATE ALDOLASE"/>
    <property type="match status" value="1"/>
</dbReference>
<evidence type="ECO:0000256" key="5">
    <source>
        <dbReference type="ARBA" id="ARBA00022723"/>
    </source>
</evidence>
<evidence type="ECO:0000256" key="2">
    <source>
        <dbReference type="ARBA" id="ARBA00001947"/>
    </source>
</evidence>
<dbReference type="Pfam" id="PF00596">
    <property type="entry name" value="Aldolase_II"/>
    <property type="match status" value="1"/>
</dbReference>
<accession>A0A6H1Q363</accession>
<keyword evidence="9" id="KW-1185">Reference proteome</keyword>
<dbReference type="GO" id="GO:0019323">
    <property type="term" value="P:pentose catabolic process"/>
    <property type="evidence" value="ECO:0007669"/>
    <property type="project" value="TreeGrafter"/>
</dbReference>
<evidence type="ECO:0000313" key="9">
    <source>
        <dbReference type="Proteomes" id="UP000501094"/>
    </source>
</evidence>
<dbReference type="Proteomes" id="UP000501094">
    <property type="component" value="Chromosome"/>
</dbReference>
<proteinExistence type="inferred from homology"/>
<dbReference type="InterPro" id="IPR036409">
    <property type="entry name" value="Aldolase_II/adducin_N_sf"/>
</dbReference>
<dbReference type="InterPro" id="IPR050197">
    <property type="entry name" value="Aldolase_class_II_sugar_metab"/>
</dbReference>
<dbReference type="EC" id="5.1.3.4" evidence="4"/>
<sequence>MNKKIIETVNLNKSLFINKLSVLNFGNGSVIDRKKNIIYIKASGITPEKVSSKNIVGVKFEKNNSYKIVFNKDLNPSVDINMHIRIYNQYKKINSIIHNHSCFATILSQIKVEPKCIGTTHADFFNKSLPLSEAFKLKNNKEYDDKIFLSIKKRLDKEKHFPPGILLRSHGVLSWGENIKTTIENSVAIEFICKLYYYSHLINKKIILDNSLIKFHYERKNGKNKRYGQYQK</sequence>
<dbReference type="SMART" id="SM01007">
    <property type="entry name" value="Aldolase_II"/>
    <property type="match status" value="1"/>
</dbReference>
<evidence type="ECO:0000256" key="6">
    <source>
        <dbReference type="ARBA" id="ARBA00022833"/>
    </source>
</evidence>
<comment type="similarity">
    <text evidence="3">Belongs to the aldolase class II family. AraD/FucA subfamily.</text>
</comment>
<dbReference type="GO" id="GO:0046872">
    <property type="term" value="F:metal ion binding"/>
    <property type="evidence" value="ECO:0007669"/>
    <property type="project" value="UniProtKB-KW"/>
</dbReference>
<protein>
    <recommendedName>
        <fullName evidence="4">L-ribulose-5-phosphate 4-epimerase</fullName>
        <ecNumber evidence="4">5.1.3.4</ecNumber>
    </recommendedName>
</protein>
<dbReference type="PANTHER" id="PTHR22789:SF8">
    <property type="entry name" value="L-RIBULOSE-5-PHOSPHATE 4-EPIMERASE SGBE"/>
    <property type="match status" value="1"/>
</dbReference>
<dbReference type="Gene3D" id="3.40.225.10">
    <property type="entry name" value="Class II aldolase/adducin N-terminal domain"/>
    <property type="match status" value="1"/>
</dbReference>
<comment type="cofactor">
    <cofactor evidence="2">
        <name>Zn(2+)</name>
        <dbReference type="ChEBI" id="CHEBI:29105"/>
    </cofactor>
</comment>
<gene>
    <name evidence="8" type="ORF">E5R92_03315</name>
</gene>
<dbReference type="SUPFAM" id="SSF53639">
    <property type="entry name" value="AraD/HMP-PK domain-like"/>
    <property type="match status" value="1"/>
</dbReference>
<evidence type="ECO:0000256" key="4">
    <source>
        <dbReference type="ARBA" id="ARBA00013186"/>
    </source>
</evidence>
<evidence type="ECO:0000259" key="7">
    <source>
        <dbReference type="SMART" id="SM01007"/>
    </source>
</evidence>
<evidence type="ECO:0000313" key="8">
    <source>
        <dbReference type="EMBL" id="QIZ20813.1"/>
    </source>
</evidence>
<name>A0A6H1Q363_9PROT</name>
<feature type="domain" description="Class II aldolase/adducin N-terminal" evidence="7">
    <location>
        <begin position="6"/>
        <end position="197"/>
    </location>
</feature>
<dbReference type="EMBL" id="CP038852">
    <property type="protein sequence ID" value="QIZ20813.1"/>
    <property type="molecule type" value="Genomic_DNA"/>
</dbReference>
<dbReference type="InterPro" id="IPR001303">
    <property type="entry name" value="Aldolase_II/adducin_N"/>
</dbReference>
<evidence type="ECO:0000256" key="1">
    <source>
        <dbReference type="ARBA" id="ARBA00001726"/>
    </source>
</evidence>
<dbReference type="GO" id="GO:0005829">
    <property type="term" value="C:cytosol"/>
    <property type="evidence" value="ECO:0007669"/>
    <property type="project" value="TreeGrafter"/>
</dbReference>